<proteinExistence type="predicted"/>
<evidence type="ECO:0000256" key="4">
    <source>
        <dbReference type="ARBA" id="ARBA00022982"/>
    </source>
</evidence>
<dbReference type="Pfam" id="PF01322">
    <property type="entry name" value="Cytochrom_C_2"/>
    <property type="match status" value="1"/>
</dbReference>
<keyword evidence="1" id="KW-0813">Transport</keyword>
<sequence>MAQFQKAEDAVKYRKSVLTVMGHHFGRIGAMANGRVPFDAQVAADNAALVETLSKLPFVAFGEGTDKGETRAKPDIWTDQAKFKQAAEKMQAEVAKLSAAAKTGNLDSVKEAFGAAGKSCKACHDAFRKD</sequence>
<dbReference type="InterPro" id="IPR002321">
    <property type="entry name" value="Cyt_c_II"/>
</dbReference>
<dbReference type="AlphaFoldDB" id="A0A9X4NXN2"/>
<evidence type="ECO:0000256" key="5">
    <source>
        <dbReference type="ARBA" id="ARBA00023004"/>
    </source>
</evidence>
<keyword evidence="3 6" id="KW-0479">Metal-binding</keyword>
<accession>A0A9X4NXN2</accession>
<keyword evidence="2 7" id="KW-0349">Heme</keyword>
<feature type="binding site" description="covalent" evidence="7">
    <location>
        <position position="120"/>
    </location>
    <ligand>
        <name>heme c</name>
        <dbReference type="ChEBI" id="CHEBI:61717"/>
    </ligand>
</feature>
<dbReference type="InterPro" id="IPR012127">
    <property type="entry name" value="Cyt_c_prime"/>
</dbReference>
<keyword evidence="4" id="KW-0249">Electron transport</keyword>
<gene>
    <name evidence="8" type="ORF">H010_23094</name>
</gene>
<dbReference type="SUPFAM" id="SSF47175">
    <property type="entry name" value="Cytochromes"/>
    <property type="match status" value="1"/>
</dbReference>
<dbReference type="Gene3D" id="1.20.120.10">
    <property type="entry name" value="Cytochrome c/b562"/>
    <property type="match status" value="1"/>
</dbReference>
<keyword evidence="9" id="KW-1185">Reference proteome</keyword>
<dbReference type="PROSITE" id="PS51009">
    <property type="entry name" value="CYTCII"/>
    <property type="match status" value="1"/>
</dbReference>
<dbReference type="GO" id="GO:0020037">
    <property type="term" value="F:heme binding"/>
    <property type="evidence" value="ECO:0007669"/>
    <property type="project" value="InterPro"/>
</dbReference>
<feature type="binding site" description="axial binding residue" evidence="6">
    <location>
        <position position="124"/>
    </location>
    <ligand>
        <name>heme c</name>
        <dbReference type="ChEBI" id="CHEBI:61717"/>
    </ligand>
    <ligandPart>
        <name>Fe</name>
        <dbReference type="ChEBI" id="CHEBI:18248"/>
    </ligandPart>
</feature>
<evidence type="ECO:0000313" key="8">
    <source>
        <dbReference type="EMBL" id="MDG5978159.1"/>
    </source>
</evidence>
<dbReference type="InterPro" id="IPR015984">
    <property type="entry name" value="Cyt_c_prime_subgr"/>
</dbReference>
<comment type="caution">
    <text evidence="8">The sequence shown here is derived from an EMBL/GenBank/DDBJ whole genome shotgun (WGS) entry which is preliminary data.</text>
</comment>
<evidence type="ECO:0000256" key="2">
    <source>
        <dbReference type="ARBA" id="ARBA00022617"/>
    </source>
</evidence>
<evidence type="ECO:0000256" key="3">
    <source>
        <dbReference type="ARBA" id="ARBA00022723"/>
    </source>
</evidence>
<evidence type="ECO:0000256" key="6">
    <source>
        <dbReference type="PIRSR" id="PIRSR000027-1"/>
    </source>
</evidence>
<dbReference type="GO" id="GO:0022900">
    <property type="term" value="P:electron transport chain"/>
    <property type="evidence" value="ECO:0007669"/>
    <property type="project" value="InterPro"/>
</dbReference>
<dbReference type="PIRSF" id="PIRSF000027">
    <property type="entry name" value="Cytc_c_prime"/>
    <property type="match status" value="1"/>
</dbReference>
<dbReference type="GO" id="GO:0042597">
    <property type="term" value="C:periplasmic space"/>
    <property type="evidence" value="ECO:0007669"/>
    <property type="project" value="InterPro"/>
</dbReference>
<feature type="binding site" description="covalent" evidence="7">
    <location>
        <position position="123"/>
    </location>
    <ligand>
        <name>heme c</name>
        <dbReference type="ChEBI" id="CHEBI:61717"/>
    </ligand>
</feature>
<dbReference type="EMBL" id="AOGK01000032">
    <property type="protein sequence ID" value="MDG5978159.1"/>
    <property type="molecule type" value="Genomic_DNA"/>
</dbReference>
<keyword evidence="5 6" id="KW-0408">Iron</keyword>
<evidence type="ECO:0000256" key="1">
    <source>
        <dbReference type="ARBA" id="ARBA00022448"/>
    </source>
</evidence>
<reference evidence="8" key="1">
    <citation type="submission" date="2013-01" db="EMBL/GenBank/DDBJ databases">
        <title>Genome draft of Hydrogenophaga taeniospiralis 2K1.</title>
        <authorList>
            <person name="Gomila M."/>
            <person name="Lalucat J."/>
        </authorList>
    </citation>
    <scope>NUCLEOTIDE SEQUENCE</scope>
    <source>
        <strain evidence="8">CCUG 15921</strain>
    </source>
</reference>
<evidence type="ECO:0000313" key="9">
    <source>
        <dbReference type="Proteomes" id="UP001152876"/>
    </source>
</evidence>
<comment type="PTM">
    <text evidence="7">Binds 1 heme group per subunit.</text>
</comment>
<dbReference type="Proteomes" id="UP001152876">
    <property type="component" value="Unassembled WGS sequence"/>
</dbReference>
<protein>
    <submittedName>
        <fullName evidence="8">Class II cytochrome c</fullName>
    </submittedName>
</protein>
<dbReference type="GO" id="GO:0005506">
    <property type="term" value="F:iron ion binding"/>
    <property type="evidence" value="ECO:0007669"/>
    <property type="project" value="InterPro"/>
</dbReference>
<dbReference type="InterPro" id="IPR010980">
    <property type="entry name" value="Cyt_c/b562"/>
</dbReference>
<dbReference type="GO" id="GO:0009055">
    <property type="term" value="F:electron transfer activity"/>
    <property type="evidence" value="ECO:0007669"/>
    <property type="project" value="InterPro"/>
</dbReference>
<organism evidence="8 9">
    <name type="scientific">Hydrogenophaga taeniospiralis CCUG 15921</name>
    <dbReference type="NCBI Taxonomy" id="1281780"/>
    <lineage>
        <taxon>Bacteria</taxon>
        <taxon>Pseudomonadati</taxon>
        <taxon>Pseudomonadota</taxon>
        <taxon>Betaproteobacteria</taxon>
        <taxon>Burkholderiales</taxon>
        <taxon>Comamonadaceae</taxon>
        <taxon>Hydrogenophaga</taxon>
    </lineage>
</organism>
<dbReference type="PRINTS" id="PR00608">
    <property type="entry name" value="CYTCHROMECII"/>
</dbReference>
<name>A0A9X4NXN2_9BURK</name>
<evidence type="ECO:0000256" key="7">
    <source>
        <dbReference type="PIRSR" id="PIRSR000027-2"/>
    </source>
</evidence>